<organism evidence="3 4">
    <name type="scientific">Mycena albidolilacea</name>
    <dbReference type="NCBI Taxonomy" id="1033008"/>
    <lineage>
        <taxon>Eukaryota</taxon>
        <taxon>Fungi</taxon>
        <taxon>Dikarya</taxon>
        <taxon>Basidiomycota</taxon>
        <taxon>Agaricomycotina</taxon>
        <taxon>Agaricomycetes</taxon>
        <taxon>Agaricomycetidae</taxon>
        <taxon>Agaricales</taxon>
        <taxon>Marasmiineae</taxon>
        <taxon>Mycenaceae</taxon>
        <taxon>Mycena</taxon>
    </lineage>
</organism>
<evidence type="ECO:0000313" key="4">
    <source>
        <dbReference type="Proteomes" id="UP001218218"/>
    </source>
</evidence>
<accession>A0AAD6ZJJ2</accession>
<feature type="transmembrane region" description="Helical" evidence="1">
    <location>
        <begin position="129"/>
        <end position="153"/>
    </location>
</feature>
<feature type="transmembrane region" description="Helical" evidence="1">
    <location>
        <begin position="66"/>
        <end position="87"/>
    </location>
</feature>
<evidence type="ECO:0000259" key="2">
    <source>
        <dbReference type="Pfam" id="PF20152"/>
    </source>
</evidence>
<keyword evidence="4" id="KW-1185">Reference proteome</keyword>
<name>A0AAD6ZJJ2_9AGAR</name>
<comment type="caution">
    <text evidence="3">The sequence shown here is derived from an EMBL/GenBank/DDBJ whole genome shotgun (WGS) entry which is preliminary data.</text>
</comment>
<keyword evidence="1" id="KW-1133">Transmembrane helix</keyword>
<dbReference type="AlphaFoldDB" id="A0AAD6ZJJ2"/>
<feature type="transmembrane region" description="Helical" evidence="1">
    <location>
        <begin position="174"/>
        <end position="197"/>
    </location>
</feature>
<gene>
    <name evidence="3" type="ORF">DFH08DRAFT_1027746</name>
</gene>
<protein>
    <recommendedName>
        <fullName evidence="2">DUF6534 domain-containing protein</fullName>
    </recommendedName>
</protein>
<proteinExistence type="predicted"/>
<evidence type="ECO:0000256" key="1">
    <source>
        <dbReference type="SAM" id="Phobius"/>
    </source>
</evidence>
<feature type="transmembrane region" description="Helical" evidence="1">
    <location>
        <begin position="21"/>
        <end position="46"/>
    </location>
</feature>
<dbReference type="EMBL" id="JARIHO010000043">
    <property type="protein sequence ID" value="KAJ7325787.1"/>
    <property type="molecule type" value="Genomic_DNA"/>
</dbReference>
<feature type="transmembrane region" description="Helical" evidence="1">
    <location>
        <begin position="94"/>
        <end position="123"/>
    </location>
</feature>
<reference evidence="3" key="1">
    <citation type="submission" date="2023-03" db="EMBL/GenBank/DDBJ databases">
        <title>Massive genome expansion in bonnet fungi (Mycena s.s.) driven by repeated elements and novel gene families across ecological guilds.</title>
        <authorList>
            <consortium name="Lawrence Berkeley National Laboratory"/>
            <person name="Harder C.B."/>
            <person name="Miyauchi S."/>
            <person name="Viragh M."/>
            <person name="Kuo A."/>
            <person name="Thoen E."/>
            <person name="Andreopoulos B."/>
            <person name="Lu D."/>
            <person name="Skrede I."/>
            <person name="Drula E."/>
            <person name="Henrissat B."/>
            <person name="Morin E."/>
            <person name="Kohler A."/>
            <person name="Barry K."/>
            <person name="LaButti K."/>
            <person name="Morin E."/>
            <person name="Salamov A."/>
            <person name="Lipzen A."/>
            <person name="Mereny Z."/>
            <person name="Hegedus B."/>
            <person name="Baldrian P."/>
            <person name="Stursova M."/>
            <person name="Weitz H."/>
            <person name="Taylor A."/>
            <person name="Grigoriev I.V."/>
            <person name="Nagy L.G."/>
            <person name="Martin F."/>
            <person name="Kauserud H."/>
        </authorList>
    </citation>
    <scope>NUCLEOTIDE SEQUENCE</scope>
    <source>
        <strain evidence="3">CBHHK002</strain>
    </source>
</reference>
<keyword evidence="1" id="KW-0812">Transmembrane</keyword>
<keyword evidence="1" id="KW-0472">Membrane</keyword>
<evidence type="ECO:0000313" key="3">
    <source>
        <dbReference type="EMBL" id="KAJ7325787.1"/>
    </source>
</evidence>
<dbReference type="PANTHER" id="PTHR40465">
    <property type="entry name" value="CHROMOSOME 1, WHOLE GENOME SHOTGUN SEQUENCE"/>
    <property type="match status" value="1"/>
</dbReference>
<dbReference type="Proteomes" id="UP001218218">
    <property type="component" value="Unassembled WGS sequence"/>
</dbReference>
<feature type="domain" description="DUF6534" evidence="2">
    <location>
        <begin position="141"/>
        <end position="193"/>
    </location>
</feature>
<sequence>MAELSQARYYFRNFKHDDWRLKMFVSVAFLVDTVGTVGDFACVYLYTITHAGDHVYLVDQHWPMTLHLITTAVIAVLVQSFLIVRYWRITRNILVTLIIFSLIFVAFGSSFACGVIIAVLPAFKDRDKVVIPCMLLLVTEAVVDISIAAALIWQFRKARPYLVETWSVLDRLMLLTMQTGTATATIAVGALVAYVPWVAKVYHQLTGPYRFCQFRFLLKEESNGPSALDSLRGYWYTLGRVYVLSMVRWFCS</sequence>
<dbReference type="InterPro" id="IPR045339">
    <property type="entry name" value="DUF6534"/>
</dbReference>
<dbReference type="PANTHER" id="PTHR40465:SF1">
    <property type="entry name" value="DUF6534 DOMAIN-CONTAINING PROTEIN"/>
    <property type="match status" value="1"/>
</dbReference>
<dbReference type="Pfam" id="PF20152">
    <property type="entry name" value="DUF6534"/>
    <property type="match status" value="1"/>
</dbReference>